<evidence type="ECO:0000256" key="6">
    <source>
        <dbReference type="ARBA" id="ARBA00023136"/>
    </source>
</evidence>
<feature type="transmembrane region" description="Helical" evidence="8">
    <location>
        <begin position="254"/>
        <end position="276"/>
    </location>
</feature>
<keyword evidence="3 7" id="KW-0813">Transport</keyword>
<dbReference type="Pfam" id="PF02133">
    <property type="entry name" value="Transp_cyt_pur"/>
    <property type="match status" value="1"/>
</dbReference>
<accession>A0A0G4JRZ9</accession>
<feature type="transmembrane region" description="Helical" evidence="8">
    <location>
        <begin position="72"/>
        <end position="92"/>
    </location>
</feature>
<keyword evidence="5 8" id="KW-1133">Transmembrane helix</keyword>
<evidence type="ECO:0000256" key="2">
    <source>
        <dbReference type="ARBA" id="ARBA00008974"/>
    </source>
</evidence>
<evidence type="ECO:0000313" key="9">
    <source>
        <dbReference type="EMBL" id="CPR14758.1"/>
    </source>
</evidence>
<sequence length="476" mass="50738">MGEVRQNQTSAAQPQNKTWKVENAGIDRIPEAERTGKPLELFWIWCAANIGILGIVYGAIIVSFGLSFIQSILAAILGVASFALVGFTSFAGQIGRTATLTLSRVIFGLKGNIAPTAFSWFTLMGWEAVNLITGTLTLSALFEAVGLSGGAILTAVCLLLFGGLTIAVSILGQNTLILLQSWITRIFGTMTLVVVIYILFNTPWHKVLSLPSGDWLSGFLPAVSVIAAGTGVGWTIAGADYSRYQRPATRRGSVFAAVVGGAALPLILLMLAGILLSSQLPELSSSANPIALIGTVLPTWMSVPYLLTATAGIITIAVLSLYSASLNLLTIGVKVRQSIAVAFDAVLVVGVAIYVLFISGDFLTPFISFLIFCGLFLGPWSAVFILDYFLVRRRHGYNDELLFGLNGKNLGVRWVPLCCWLLGAIGGLMVTKTGFIDGPLAIGIFANSSLGLFISFAISLATYWLYLLVKPQETLI</sequence>
<keyword evidence="10" id="KW-1185">Reference proteome</keyword>
<gene>
    <name evidence="9" type="ORF">BN1221_01120</name>
</gene>
<keyword evidence="6 7" id="KW-0472">Membrane</keyword>
<reference evidence="10" key="1">
    <citation type="submission" date="2015-01" db="EMBL/GenBank/DDBJ databases">
        <authorList>
            <person name="Paterson Steve"/>
        </authorList>
    </citation>
    <scope>NUCLEOTIDE SEQUENCE [LARGE SCALE GENOMIC DNA]</scope>
    <source>
        <strain evidence="10">OBR1</strain>
    </source>
</reference>
<dbReference type="InterPro" id="IPR026030">
    <property type="entry name" value="Pur-cyt_permease_Fcy2/21/22"/>
</dbReference>
<feature type="transmembrane region" description="Helical" evidence="8">
    <location>
        <begin position="42"/>
        <end position="66"/>
    </location>
</feature>
<protein>
    <submittedName>
        <fullName evidence="9">Cytosine/purine/uracil/thiamine/allantoin permease family protein</fullName>
    </submittedName>
</protein>
<dbReference type="AlphaFoldDB" id="A0A0G4JRZ9"/>
<evidence type="ECO:0000256" key="3">
    <source>
        <dbReference type="ARBA" id="ARBA00022448"/>
    </source>
</evidence>
<dbReference type="STRING" id="1109412.BN1221_01120"/>
<comment type="similarity">
    <text evidence="2 7">Belongs to the purine-cytosine permease (2.A.39) family.</text>
</comment>
<organism evidence="9 10">
    <name type="scientific">Brenneria goodwinii</name>
    <dbReference type="NCBI Taxonomy" id="1109412"/>
    <lineage>
        <taxon>Bacteria</taxon>
        <taxon>Pseudomonadati</taxon>
        <taxon>Pseudomonadota</taxon>
        <taxon>Gammaproteobacteria</taxon>
        <taxon>Enterobacterales</taxon>
        <taxon>Pectobacteriaceae</taxon>
        <taxon>Brenneria</taxon>
    </lineage>
</organism>
<evidence type="ECO:0000313" key="10">
    <source>
        <dbReference type="Proteomes" id="UP000044377"/>
    </source>
</evidence>
<feature type="transmembrane region" description="Helical" evidence="8">
    <location>
        <begin position="411"/>
        <end position="430"/>
    </location>
</feature>
<dbReference type="RefSeq" id="WP_048639692.1">
    <property type="nucleotide sequence ID" value="NZ_CGIG01000001.1"/>
</dbReference>
<dbReference type="Proteomes" id="UP000044377">
    <property type="component" value="Unassembled WGS sequence"/>
</dbReference>
<proteinExistence type="inferred from homology"/>
<dbReference type="PIRSF" id="PIRSF002744">
    <property type="entry name" value="Pur-cyt_permease"/>
    <property type="match status" value="1"/>
</dbReference>
<dbReference type="OrthoDB" id="9809167at2"/>
<dbReference type="GO" id="GO:0022857">
    <property type="term" value="F:transmembrane transporter activity"/>
    <property type="evidence" value="ECO:0007669"/>
    <property type="project" value="InterPro"/>
</dbReference>
<feature type="transmembrane region" description="Helical" evidence="8">
    <location>
        <begin position="450"/>
        <end position="469"/>
    </location>
</feature>
<feature type="transmembrane region" description="Helical" evidence="8">
    <location>
        <begin position="113"/>
        <end position="132"/>
    </location>
</feature>
<dbReference type="Gene3D" id="1.10.4160.10">
    <property type="entry name" value="Hydantoin permease"/>
    <property type="match status" value="1"/>
</dbReference>
<dbReference type="PANTHER" id="PTHR31806:SF1">
    <property type="entry name" value="PURINE-CYTOSINE PERMEASE FCY2-RELATED"/>
    <property type="match status" value="1"/>
</dbReference>
<feature type="transmembrane region" description="Helical" evidence="8">
    <location>
        <begin position="341"/>
        <end position="360"/>
    </location>
</feature>
<evidence type="ECO:0000256" key="7">
    <source>
        <dbReference type="PIRNR" id="PIRNR002744"/>
    </source>
</evidence>
<feature type="transmembrane region" description="Helical" evidence="8">
    <location>
        <begin position="220"/>
        <end position="242"/>
    </location>
</feature>
<keyword evidence="4 8" id="KW-0812">Transmembrane</keyword>
<evidence type="ECO:0000256" key="8">
    <source>
        <dbReference type="SAM" id="Phobius"/>
    </source>
</evidence>
<feature type="transmembrane region" description="Helical" evidence="8">
    <location>
        <begin position="144"/>
        <end position="170"/>
    </location>
</feature>
<evidence type="ECO:0000256" key="5">
    <source>
        <dbReference type="ARBA" id="ARBA00022989"/>
    </source>
</evidence>
<feature type="transmembrane region" description="Helical" evidence="8">
    <location>
        <begin position="305"/>
        <end position="329"/>
    </location>
</feature>
<name>A0A0G4JRZ9_9GAMM</name>
<evidence type="ECO:0000256" key="1">
    <source>
        <dbReference type="ARBA" id="ARBA00004141"/>
    </source>
</evidence>
<dbReference type="InterPro" id="IPR001248">
    <property type="entry name" value="Pur-cyt_permease"/>
</dbReference>
<dbReference type="EMBL" id="CGIG01000001">
    <property type="protein sequence ID" value="CPR14758.1"/>
    <property type="molecule type" value="Genomic_DNA"/>
</dbReference>
<comment type="subcellular location">
    <subcellularLocation>
        <location evidence="1">Membrane</location>
        <topology evidence="1">Multi-pass membrane protein</topology>
    </subcellularLocation>
</comment>
<evidence type="ECO:0000256" key="4">
    <source>
        <dbReference type="ARBA" id="ARBA00022692"/>
    </source>
</evidence>
<feature type="transmembrane region" description="Helical" evidence="8">
    <location>
        <begin position="182"/>
        <end position="200"/>
    </location>
</feature>
<dbReference type="GO" id="GO:0005886">
    <property type="term" value="C:plasma membrane"/>
    <property type="evidence" value="ECO:0007669"/>
    <property type="project" value="TreeGrafter"/>
</dbReference>
<feature type="transmembrane region" description="Helical" evidence="8">
    <location>
        <begin position="366"/>
        <end position="390"/>
    </location>
</feature>
<dbReference type="PANTHER" id="PTHR31806">
    <property type="entry name" value="PURINE-CYTOSINE PERMEASE FCY2-RELATED"/>
    <property type="match status" value="1"/>
</dbReference>